<feature type="transmembrane region" description="Helical" evidence="9">
    <location>
        <begin position="83"/>
        <end position="103"/>
    </location>
</feature>
<evidence type="ECO:0000256" key="6">
    <source>
        <dbReference type="ARBA" id="ARBA00023303"/>
    </source>
</evidence>
<dbReference type="PANTHER" id="PTHR28259">
    <property type="entry name" value="FLUORIDE EXPORT PROTEIN 1-RELATED"/>
    <property type="match status" value="1"/>
</dbReference>
<organism evidence="10 11">
    <name type="scientific">Deinococcus aerolatus</name>
    <dbReference type="NCBI Taxonomy" id="522487"/>
    <lineage>
        <taxon>Bacteria</taxon>
        <taxon>Thermotogati</taxon>
        <taxon>Deinococcota</taxon>
        <taxon>Deinococci</taxon>
        <taxon>Deinococcales</taxon>
        <taxon>Deinococcaceae</taxon>
        <taxon>Deinococcus</taxon>
    </lineage>
</organism>
<evidence type="ECO:0000256" key="7">
    <source>
        <dbReference type="ARBA" id="ARBA00035120"/>
    </source>
</evidence>
<evidence type="ECO:0000256" key="5">
    <source>
        <dbReference type="ARBA" id="ARBA00023136"/>
    </source>
</evidence>
<comment type="function">
    <text evidence="9">Fluoride-specific ion channel. Important for reducing fluoride concentration in the cell, thus reducing its toxicity.</text>
</comment>
<sequence>MDKASPRPRSILSGMTPALWFSLMLGGAVGAACRQGAVLALAPLVARTGFPYSVFMINVLGSFLLGLTLALAGRGAVPEGVRVAFGTGLLGAFTTFSTFSAELDALLLRGQAAQALLYALGSVGLGLTAAIFGRLLGARL</sequence>
<dbReference type="Proteomes" id="UP000639973">
    <property type="component" value="Unassembled WGS sequence"/>
</dbReference>
<comment type="activity regulation">
    <text evidence="9">Na(+) is not transported, but it plays an essential structural role and its presence is essential for fluoride channel function.</text>
</comment>
<dbReference type="Pfam" id="PF02537">
    <property type="entry name" value="CRCB"/>
    <property type="match status" value="1"/>
</dbReference>
<feature type="transmembrane region" description="Helical" evidence="9">
    <location>
        <begin position="50"/>
        <end position="71"/>
    </location>
</feature>
<keyword evidence="4 9" id="KW-1133">Transmembrane helix</keyword>
<feature type="transmembrane region" description="Helical" evidence="9">
    <location>
        <begin position="115"/>
        <end position="136"/>
    </location>
</feature>
<dbReference type="NCBIfam" id="TIGR00494">
    <property type="entry name" value="crcB"/>
    <property type="match status" value="1"/>
</dbReference>
<dbReference type="HAMAP" id="MF_00454">
    <property type="entry name" value="FluC"/>
    <property type="match status" value="1"/>
</dbReference>
<accession>A0ABQ2GEH1</accession>
<keyword evidence="9" id="KW-0406">Ion transport</keyword>
<keyword evidence="9" id="KW-0479">Metal-binding</keyword>
<keyword evidence="6 9" id="KW-0407">Ion channel</keyword>
<evidence type="ECO:0000256" key="1">
    <source>
        <dbReference type="ARBA" id="ARBA00004651"/>
    </source>
</evidence>
<comment type="caution">
    <text evidence="10">The sequence shown here is derived from an EMBL/GenBank/DDBJ whole genome shotgun (WGS) entry which is preliminary data.</text>
</comment>
<protein>
    <recommendedName>
        <fullName evidence="9">Fluoride-specific ion channel FluC</fullName>
    </recommendedName>
</protein>
<keyword evidence="2 9" id="KW-1003">Cell membrane</keyword>
<keyword evidence="11" id="KW-1185">Reference proteome</keyword>
<evidence type="ECO:0000256" key="3">
    <source>
        <dbReference type="ARBA" id="ARBA00022692"/>
    </source>
</evidence>
<feature type="binding site" evidence="9">
    <location>
        <position position="91"/>
    </location>
    <ligand>
        <name>Na(+)</name>
        <dbReference type="ChEBI" id="CHEBI:29101"/>
        <note>structural</note>
    </ligand>
</feature>
<dbReference type="EMBL" id="BMOL01000022">
    <property type="protein sequence ID" value="GGL92009.1"/>
    <property type="molecule type" value="Genomic_DNA"/>
</dbReference>
<reference evidence="11" key="1">
    <citation type="journal article" date="2019" name="Int. J. Syst. Evol. Microbiol.">
        <title>The Global Catalogue of Microorganisms (GCM) 10K type strain sequencing project: providing services to taxonomists for standard genome sequencing and annotation.</title>
        <authorList>
            <consortium name="The Broad Institute Genomics Platform"/>
            <consortium name="The Broad Institute Genome Sequencing Center for Infectious Disease"/>
            <person name="Wu L."/>
            <person name="Ma J."/>
        </authorList>
    </citation>
    <scope>NUCLEOTIDE SEQUENCE [LARGE SCALE GENOMIC DNA]</scope>
    <source>
        <strain evidence="11">JCM 15442</strain>
    </source>
</reference>
<keyword evidence="5 9" id="KW-0472">Membrane</keyword>
<evidence type="ECO:0000256" key="8">
    <source>
        <dbReference type="ARBA" id="ARBA00035585"/>
    </source>
</evidence>
<gene>
    <name evidence="9 10" type="primary">crcB</name>
    <name evidence="9" type="synonym">fluC</name>
    <name evidence="10" type="ORF">GCM10010840_32700</name>
</gene>
<dbReference type="PANTHER" id="PTHR28259:SF1">
    <property type="entry name" value="FLUORIDE EXPORT PROTEIN 1-RELATED"/>
    <property type="match status" value="1"/>
</dbReference>
<name>A0ABQ2GEH1_9DEIO</name>
<evidence type="ECO:0000256" key="4">
    <source>
        <dbReference type="ARBA" id="ARBA00022989"/>
    </source>
</evidence>
<feature type="binding site" evidence="9">
    <location>
        <position position="94"/>
    </location>
    <ligand>
        <name>Na(+)</name>
        <dbReference type="ChEBI" id="CHEBI:29101"/>
        <note>structural</note>
    </ligand>
</feature>
<evidence type="ECO:0000256" key="2">
    <source>
        <dbReference type="ARBA" id="ARBA00022475"/>
    </source>
</evidence>
<comment type="similarity">
    <text evidence="7 9">Belongs to the fluoride channel Fluc/FEX (TC 1.A.43) family.</text>
</comment>
<dbReference type="PROSITE" id="PS51257">
    <property type="entry name" value="PROKAR_LIPOPROTEIN"/>
    <property type="match status" value="1"/>
</dbReference>
<comment type="subcellular location">
    <subcellularLocation>
        <location evidence="1 9">Cell membrane</location>
        <topology evidence="1 9">Multi-pass membrane protein</topology>
    </subcellularLocation>
</comment>
<evidence type="ECO:0000313" key="10">
    <source>
        <dbReference type="EMBL" id="GGL92009.1"/>
    </source>
</evidence>
<comment type="catalytic activity">
    <reaction evidence="8">
        <text>fluoride(in) = fluoride(out)</text>
        <dbReference type="Rhea" id="RHEA:76159"/>
        <dbReference type="ChEBI" id="CHEBI:17051"/>
    </reaction>
    <physiologicalReaction direction="left-to-right" evidence="8">
        <dbReference type="Rhea" id="RHEA:76160"/>
    </physiologicalReaction>
</comment>
<keyword evidence="9" id="KW-0915">Sodium</keyword>
<keyword evidence="9" id="KW-0813">Transport</keyword>
<keyword evidence="3 9" id="KW-0812">Transmembrane</keyword>
<evidence type="ECO:0000256" key="9">
    <source>
        <dbReference type="HAMAP-Rule" id="MF_00454"/>
    </source>
</evidence>
<evidence type="ECO:0000313" key="11">
    <source>
        <dbReference type="Proteomes" id="UP000639973"/>
    </source>
</evidence>
<dbReference type="InterPro" id="IPR003691">
    <property type="entry name" value="FluC"/>
</dbReference>
<proteinExistence type="inferred from homology"/>